<dbReference type="RefSeq" id="XP_002552318.1">
    <property type="nucleotide sequence ID" value="XM_002552272.1"/>
</dbReference>
<keyword evidence="1" id="KW-1133">Transmembrane helix</keyword>
<dbReference type="GO" id="GO:0006506">
    <property type="term" value="P:GPI anchor biosynthetic process"/>
    <property type="evidence" value="ECO:0007669"/>
    <property type="project" value="InterPro"/>
</dbReference>
<dbReference type="GO" id="GO:0005783">
    <property type="term" value="C:endoplasmic reticulum"/>
    <property type="evidence" value="ECO:0007669"/>
    <property type="project" value="TreeGrafter"/>
</dbReference>
<keyword evidence="1" id="KW-0812">Transmembrane</keyword>
<dbReference type="InterPro" id="IPR007720">
    <property type="entry name" value="PigQ/GPI1"/>
</dbReference>
<dbReference type="STRING" id="559295.C5DDL9"/>
<evidence type="ECO:0000256" key="1">
    <source>
        <dbReference type="SAM" id="Phobius"/>
    </source>
</evidence>
<dbReference type="HOGENOM" id="CLU_007914_3_0_1"/>
<dbReference type="PANTHER" id="PTHR21329">
    <property type="entry name" value="PHOSPHATIDYLINOSITOL N-ACETYLGLUCOSAMINYLTRANSFERASE SUBUNIT Q-RELATED"/>
    <property type="match status" value="1"/>
</dbReference>
<feature type="transmembrane region" description="Helical" evidence="1">
    <location>
        <begin position="450"/>
        <end position="474"/>
    </location>
</feature>
<dbReference type="PANTHER" id="PTHR21329:SF3">
    <property type="entry name" value="PHOSPHATIDYLINOSITOL N-ACETYLGLUCOSAMINYLTRANSFERASE SUBUNIT Q"/>
    <property type="match status" value="1"/>
</dbReference>
<dbReference type="FunCoup" id="C5DDL9">
    <property type="interactions" value="102"/>
</dbReference>
<feature type="transmembrane region" description="Helical" evidence="1">
    <location>
        <begin position="413"/>
        <end position="429"/>
    </location>
</feature>
<dbReference type="GeneID" id="8291177"/>
<reference evidence="2 3" key="1">
    <citation type="journal article" date="2009" name="Genome Res.">
        <title>Comparative genomics of protoploid Saccharomycetaceae.</title>
        <authorList>
            <consortium name="The Genolevures Consortium"/>
            <person name="Souciet J.-L."/>
            <person name="Dujon B."/>
            <person name="Gaillardin C."/>
            <person name="Johnston M."/>
            <person name="Baret P.V."/>
            <person name="Cliften P."/>
            <person name="Sherman D.J."/>
            <person name="Weissenbach J."/>
            <person name="Westhof E."/>
            <person name="Wincker P."/>
            <person name="Jubin C."/>
            <person name="Poulain J."/>
            <person name="Barbe V."/>
            <person name="Segurens B."/>
            <person name="Artiguenave F."/>
            <person name="Anthouard V."/>
            <person name="Vacherie B."/>
            <person name="Val M.-E."/>
            <person name="Fulton R.S."/>
            <person name="Minx P."/>
            <person name="Wilson R."/>
            <person name="Durrens P."/>
            <person name="Jean G."/>
            <person name="Marck C."/>
            <person name="Martin T."/>
            <person name="Nikolski M."/>
            <person name="Rolland T."/>
            <person name="Seret M.-L."/>
            <person name="Casaregola S."/>
            <person name="Despons L."/>
            <person name="Fairhead C."/>
            <person name="Fischer G."/>
            <person name="Lafontaine I."/>
            <person name="Leh V."/>
            <person name="Lemaire M."/>
            <person name="de Montigny J."/>
            <person name="Neuveglise C."/>
            <person name="Thierry A."/>
            <person name="Blanc-Lenfle I."/>
            <person name="Bleykasten C."/>
            <person name="Diffels J."/>
            <person name="Fritsch E."/>
            <person name="Frangeul L."/>
            <person name="Goeffon A."/>
            <person name="Jauniaux N."/>
            <person name="Kachouri-Lafond R."/>
            <person name="Payen C."/>
            <person name="Potier S."/>
            <person name="Pribylova L."/>
            <person name="Ozanne C."/>
            <person name="Richard G.-F."/>
            <person name="Sacerdot C."/>
            <person name="Straub M.-L."/>
            <person name="Talla E."/>
        </authorList>
    </citation>
    <scope>NUCLEOTIDE SEQUENCE [LARGE SCALE GENOMIC DNA]</scope>
    <source>
        <strain evidence="3">ATCC 56472 / CBS 6340 / NRRL Y-8284</strain>
    </source>
</reference>
<accession>C5DDL9</accession>
<dbReference type="KEGG" id="lth:KLTH0C02068g"/>
<sequence length="605" mass="69360">MKYIYWPKVAGFNKNDARIVVALQAPESDLIVISLLTARETKLLQKSNRFKRIGHIDGNNEFVSELDEKDICIVEFWPPKLNLMQFYALEPISLALPEKADSTLLSRATGGQPSPTEKFQMRESINSINLYYKHLQSLRALIGRAGPSNRGIPVRRIARALADLCGLLPLLSALRQALTYMIIFIHSFARFLSAVLNWNPLCLVSFSATAQQIDLRSQQFCYFPVQYLRITENAVFNRMRPRSELSVCHPKEKQETRGNASAGVFPCEYYPDYIRFYNTIWLIVNDVSFGLTVGTLLAENKLRIAKFINFHLTDYLFHKVHYITAYLGQNPLGIKLNGELAHFLSELFLWIIDFSYSTYIRRILDVSSIQTVISIVSRTSCCFGVTFALSLTVDLMSVLSMHISLFYYISAKMYHWQLHVMRSLLYLFWGKKRNLLRKRVDSNMFELDQLVMGTLFFTMMVFLLPTLAVFYISFTALRMTILMPELLLESLMALLNHFPLFVLLLRLKDPSRIPGGVSMEALGSKNRFALQNNPLTVSSMFRPYSLLMGMMAENYCSVATLKQILVGRPITIKRYKMYQVLYSALPKVPIATSKLWEALKGSRPS</sequence>
<protein>
    <submittedName>
        <fullName evidence="2">KLTH0C02068p</fullName>
    </submittedName>
</protein>
<gene>
    <name evidence="2" type="ordered locus">KLTH0C02068g</name>
</gene>
<keyword evidence="3" id="KW-1185">Reference proteome</keyword>
<dbReference type="OMA" id="CFWPVQY"/>
<dbReference type="Proteomes" id="UP000002036">
    <property type="component" value="Chromosome C"/>
</dbReference>
<dbReference type="Pfam" id="PF05024">
    <property type="entry name" value="Gpi1"/>
    <property type="match status" value="1"/>
</dbReference>
<keyword evidence="1" id="KW-0472">Membrane</keyword>
<proteinExistence type="predicted"/>
<evidence type="ECO:0000313" key="2">
    <source>
        <dbReference type="EMBL" id="CAR21880.1"/>
    </source>
</evidence>
<feature type="transmembrane region" description="Helical" evidence="1">
    <location>
        <begin position="381"/>
        <end position="407"/>
    </location>
</feature>
<dbReference type="GO" id="GO:0016020">
    <property type="term" value="C:membrane"/>
    <property type="evidence" value="ECO:0007669"/>
    <property type="project" value="InterPro"/>
</dbReference>
<name>C5DDL9_LACTC</name>
<dbReference type="AlphaFoldDB" id="C5DDL9"/>
<organism evidence="2 3">
    <name type="scientific">Lachancea thermotolerans (strain ATCC 56472 / CBS 6340 / NRRL Y-8284)</name>
    <name type="common">Yeast</name>
    <name type="synonym">Kluyveromyces thermotolerans</name>
    <dbReference type="NCBI Taxonomy" id="559295"/>
    <lineage>
        <taxon>Eukaryota</taxon>
        <taxon>Fungi</taxon>
        <taxon>Dikarya</taxon>
        <taxon>Ascomycota</taxon>
        <taxon>Saccharomycotina</taxon>
        <taxon>Saccharomycetes</taxon>
        <taxon>Saccharomycetales</taxon>
        <taxon>Saccharomycetaceae</taxon>
        <taxon>Lachancea</taxon>
    </lineage>
</organism>
<dbReference type="InParanoid" id="C5DDL9"/>
<dbReference type="eggNOG" id="KOG1183">
    <property type="taxonomic scope" value="Eukaryota"/>
</dbReference>
<evidence type="ECO:0000313" key="3">
    <source>
        <dbReference type="Proteomes" id="UP000002036"/>
    </source>
</evidence>
<dbReference type="OrthoDB" id="70250at2759"/>
<dbReference type="EMBL" id="CU928167">
    <property type="protein sequence ID" value="CAR21880.1"/>
    <property type="molecule type" value="Genomic_DNA"/>
</dbReference>